<dbReference type="InterPro" id="IPR036439">
    <property type="entry name" value="Dockerin_dom_sf"/>
</dbReference>
<dbReference type="PROSITE" id="PS00448">
    <property type="entry name" value="CLOS_CELLULOSOME_RPT"/>
    <property type="match status" value="1"/>
</dbReference>
<keyword evidence="2" id="KW-0732">Signal</keyword>
<organism evidence="6 7">
    <name type="scientific">Acetivibrio saccincola</name>
    <dbReference type="NCBI Taxonomy" id="1677857"/>
    <lineage>
        <taxon>Bacteria</taxon>
        <taxon>Bacillati</taxon>
        <taxon>Bacillota</taxon>
        <taxon>Clostridia</taxon>
        <taxon>Eubacteriales</taxon>
        <taxon>Oscillospiraceae</taxon>
        <taxon>Acetivibrio</taxon>
    </lineage>
</organism>
<dbReference type="PROSITE" id="PS51766">
    <property type="entry name" value="DOCKERIN"/>
    <property type="match status" value="1"/>
</dbReference>
<protein>
    <submittedName>
        <fullName evidence="6">Glucuronoxylanase XynC</fullName>
        <ecNumber evidence="6">3.2.1.136</ecNumber>
    </submittedName>
</protein>
<dbReference type="RefSeq" id="WP_101301454.1">
    <property type="nucleotide sequence ID" value="NZ_CP025197.1"/>
</dbReference>
<dbReference type="Pfam" id="PF00404">
    <property type="entry name" value="Dockerin_1"/>
    <property type="match status" value="1"/>
</dbReference>
<keyword evidence="6" id="KW-0624">Polysaccharide degradation</keyword>
<evidence type="ECO:0000313" key="7">
    <source>
        <dbReference type="Proteomes" id="UP000233534"/>
    </source>
</evidence>
<dbReference type="AlphaFoldDB" id="A0A2K9EII0"/>
<dbReference type="Gene3D" id="3.20.20.80">
    <property type="entry name" value="Glycosidases"/>
    <property type="match status" value="1"/>
</dbReference>
<evidence type="ECO:0000313" key="6">
    <source>
        <dbReference type="EMBL" id="AUG57743.1"/>
    </source>
</evidence>
<evidence type="ECO:0000256" key="4">
    <source>
        <dbReference type="RuleBase" id="RU361188"/>
    </source>
</evidence>
<proteinExistence type="inferred from homology"/>
<dbReference type="EC" id="3.2.1.136" evidence="6"/>
<evidence type="ECO:0000256" key="1">
    <source>
        <dbReference type="ARBA" id="ARBA00005382"/>
    </source>
</evidence>
<dbReference type="GO" id="GO:0006665">
    <property type="term" value="P:sphingolipid metabolic process"/>
    <property type="evidence" value="ECO:0007669"/>
    <property type="project" value="InterPro"/>
</dbReference>
<dbReference type="PANTHER" id="PTHR11069">
    <property type="entry name" value="GLUCOSYLCERAMIDASE"/>
    <property type="match status" value="1"/>
</dbReference>
<dbReference type="CDD" id="cd14256">
    <property type="entry name" value="Dockerin_I"/>
    <property type="match status" value="1"/>
</dbReference>
<dbReference type="InterPro" id="IPR017853">
    <property type="entry name" value="GH"/>
</dbReference>
<evidence type="ECO:0000259" key="5">
    <source>
        <dbReference type="PROSITE" id="PS51766"/>
    </source>
</evidence>
<dbReference type="KEGG" id="hsc:HVS_09195"/>
<accession>A0A2K9EII0</accession>
<dbReference type="SUPFAM" id="SSF51445">
    <property type="entry name" value="(Trans)glycosidases"/>
    <property type="match status" value="1"/>
</dbReference>
<dbReference type="InterPro" id="IPR033453">
    <property type="entry name" value="Glyco_hydro_30_TIM-barrel"/>
</dbReference>
<feature type="domain" description="Dockerin" evidence="5">
    <location>
        <begin position="43"/>
        <end position="112"/>
    </location>
</feature>
<keyword evidence="4 6" id="KW-0326">Glycosidase</keyword>
<dbReference type="SUPFAM" id="SSF51011">
    <property type="entry name" value="Glycosyl hydrolase domain"/>
    <property type="match status" value="1"/>
</dbReference>
<comment type="similarity">
    <text evidence="1 4">Belongs to the glycosyl hydrolase 30 family.</text>
</comment>
<dbReference type="Pfam" id="PF17189">
    <property type="entry name" value="Glyco_hydro_30C"/>
    <property type="match status" value="1"/>
</dbReference>
<reference evidence="6 7" key="1">
    <citation type="submission" date="2017-12" db="EMBL/GenBank/DDBJ databases">
        <title>Complete genome sequence of Herbivorax saccincola GGR1, a novel Cellulosome-producing hydrolytic bacterium in a thermophilic biogas plant, established by Illumina and Nanopore MinION sequencing.</title>
        <authorList>
            <person name="Pechtl A."/>
            <person name="Ruckert C."/>
            <person name="Koeck D.E."/>
            <person name="Maus I."/>
            <person name="Winkler A."/>
            <person name="Kalinowski J."/>
            <person name="Puhler A."/>
            <person name="Schwarz W.W."/>
            <person name="Zverlov V.V."/>
            <person name="Schluter A."/>
            <person name="Liebl W."/>
        </authorList>
    </citation>
    <scope>NUCLEOTIDE SEQUENCE [LARGE SCALE GENOMIC DNA]</scope>
    <source>
        <strain evidence="7">SR1</strain>
    </source>
</reference>
<keyword evidence="6" id="KW-0858">Xylan degradation</keyword>
<dbReference type="GO" id="GO:0016020">
    <property type="term" value="C:membrane"/>
    <property type="evidence" value="ECO:0007669"/>
    <property type="project" value="GOC"/>
</dbReference>
<dbReference type="Gene3D" id="2.60.40.1180">
    <property type="entry name" value="Golgi alpha-mannosidase II"/>
    <property type="match status" value="1"/>
</dbReference>
<dbReference type="InterPro" id="IPR013780">
    <property type="entry name" value="Glyco_hydro_b"/>
</dbReference>
<evidence type="ECO:0000256" key="3">
    <source>
        <dbReference type="ARBA" id="ARBA00022801"/>
    </source>
</evidence>
<dbReference type="SUPFAM" id="SSF63446">
    <property type="entry name" value="Type I dockerin domain"/>
    <property type="match status" value="1"/>
</dbReference>
<sequence length="533" mass="59917">MKNCKTNKLVFLLVSVLIFSAFYLPGSVFANTEKKISYNTLGSSIFYGDLNGDENVDTMDYVLLQRYALGVINKFPVGNTKAADLNGDDEINSLDATLMSRYILGVIKEFPVSTGAVYASIDTSTRHQVIEGFGASIAYYQNWLIDHPNKAEIYDVIFNELGLSVLRLNNWYITYENEPSFDDHAKEIVSEAKKSVGEELKIMMSSWTPPAYLKSNNSAAGGTLKKENGEFVYDKFANYWYESLKEYEKIGVVPDYISIQNEPDIETGYESCIFDKDENGNNAVYAKALEAVYKKLNSSMDNPPKILGPEVLGIGYNNFDGYMNLINTDYLDGLAFHLYHGGDENQPDSFNQELMKIKNKYPNIPKYQTEFYRGDAFNTAWIIHNCLVNGDVSMYLYWDLIWGESGGLVTIEFPWDKGQWTTPGGYIIDDKYYVLKQYAKFIRPGYTRVDASANSDDIKISAYISPDNKSISVVLLNTSSNSQTVALDFNNFTASSSEIYRTSENEKAEFIGSLNGNNTLVLPAKSIATVIIK</sequence>
<dbReference type="InterPro" id="IPR016134">
    <property type="entry name" value="Dockerin_dom"/>
</dbReference>
<dbReference type="EMBL" id="CP025197">
    <property type="protein sequence ID" value="AUG57743.1"/>
    <property type="molecule type" value="Genomic_DNA"/>
</dbReference>
<dbReference type="Pfam" id="PF02055">
    <property type="entry name" value="Glyco_hydro_30"/>
    <property type="match status" value="1"/>
</dbReference>
<dbReference type="Proteomes" id="UP000233534">
    <property type="component" value="Chromosome"/>
</dbReference>
<dbReference type="GO" id="GO:0004348">
    <property type="term" value="F:glucosylceramidase activity"/>
    <property type="evidence" value="ECO:0007669"/>
    <property type="project" value="InterPro"/>
</dbReference>
<evidence type="ECO:0000256" key="2">
    <source>
        <dbReference type="ARBA" id="ARBA00022729"/>
    </source>
</evidence>
<dbReference type="InterPro" id="IPR001139">
    <property type="entry name" value="Glyco_hydro_30"/>
</dbReference>
<dbReference type="GO" id="GO:0033940">
    <property type="term" value="F:glucuronoarabinoxylan endo-1,4-beta-xylanase activity"/>
    <property type="evidence" value="ECO:0007669"/>
    <property type="project" value="UniProtKB-EC"/>
</dbReference>
<keyword evidence="3 4" id="KW-0378">Hydrolase</keyword>
<gene>
    <name evidence="6" type="primary">xynC</name>
    <name evidence="6" type="ORF">HVS_09195</name>
</gene>
<dbReference type="InterPro" id="IPR002105">
    <property type="entry name" value="Dockerin_1_rpt"/>
</dbReference>
<keyword evidence="6" id="KW-0119">Carbohydrate metabolism</keyword>
<dbReference type="InterPro" id="IPR033452">
    <property type="entry name" value="GH30_C"/>
</dbReference>
<name>A0A2K9EII0_9FIRM</name>
<dbReference type="GO" id="GO:0045493">
    <property type="term" value="P:xylan catabolic process"/>
    <property type="evidence" value="ECO:0007669"/>
    <property type="project" value="UniProtKB-KW"/>
</dbReference>
<keyword evidence="7" id="KW-1185">Reference proteome</keyword>
<dbReference type="Gene3D" id="1.10.1330.10">
    <property type="entry name" value="Dockerin domain"/>
    <property type="match status" value="1"/>
</dbReference>